<feature type="chain" id="PRO_5045911599" evidence="2">
    <location>
        <begin position="19"/>
        <end position="338"/>
    </location>
</feature>
<dbReference type="InterPro" id="IPR041127">
    <property type="entry name" value="PET_hydrolase/cutinase-like"/>
</dbReference>
<comment type="caution">
    <text evidence="4">The sequence shown here is derived from an EMBL/GenBank/DDBJ whole genome shotgun (WGS) entry which is preliminary data.</text>
</comment>
<evidence type="ECO:0000256" key="1">
    <source>
        <dbReference type="ARBA" id="ARBA00022801"/>
    </source>
</evidence>
<organism evidence="4 5">
    <name type="scientific">Marinomonas colpomeniae</name>
    <dbReference type="NCBI Taxonomy" id="2774408"/>
    <lineage>
        <taxon>Bacteria</taxon>
        <taxon>Pseudomonadati</taxon>
        <taxon>Pseudomonadota</taxon>
        <taxon>Gammaproteobacteria</taxon>
        <taxon>Oceanospirillales</taxon>
        <taxon>Oceanospirillaceae</taxon>
        <taxon>Marinomonas</taxon>
    </lineage>
</organism>
<reference evidence="4 5" key="1">
    <citation type="submission" date="2020-09" db="EMBL/GenBank/DDBJ databases">
        <title>Marinomonas sp. nov., isolated from the cysticercosis algae of Qingdao, China.</title>
        <authorList>
            <person name="Sun X."/>
        </authorList>
    </citation>
    <scope>NUCLEOTIDE SEQUENCE [LARGE SCALE GENOMIC DNA]</scope>
    <source>
        <strain evidence="4 5">SM2066</strain>
    </source>
</reference>
<evidence type="ECO:0000313" key="5">
    <source>
        <dbReference type="Proteomes" id="UP000604161"/>
    </source>
</evidence>
<evidence type="ECO:0000259" key="3">
    <source>
        <dbReference type="Pfam" id="PF12740"/>
    </source>
</evidence>
<dbReference type="Gene3D" id="3.40.50.1820">
    <property type="entry name" value="alpha/beta hydrolase"/>
    <property type="match status" value="1"/>
</dbReference>
<dbReference type="InterPro" id="IPR050261">
    <property type="entry name" value="FrsA_esterase"/>
</dbReference>
<keyword evidence="5" id="KW-1185">Reference proteome</keyword>
<protein>
    <submittedName>
        <fullName evidence="4">Lipoprotein signal peptide</fullName>
    </submittedName>
</protein>
<feature type="signal peptide" evidence="2">
    <location>
        <begin position="1"/>
        <end position="18"/>
    </location>
</feature>
<feature type="domain" description="PET hydrolase/cutinase-like" evidence="3">
    <location>
        <begin position="63"/>
        <end position="173"/>
    </location>
</feature>
<dbReference type="RefSeq" id="WP_191594238.1">
    <property type="nucleotide sequence ID" value="NZ_JACYFC010000002.1"/>
</dbReference>
<dbReference type="Pfam" id="PF12740">
    <property type="entry name" value="PETase"/>
    <property type="match status" value="1"/>
</dbReference>
<evidence type="ECO:0000256" key="2">
    <source>
        <dbReference type="SAM" id="SignalP"/>
    </source>
</evidence>
<dbReference type="SUPFAM" id="SSF53474">
    <property type="entry name" value="alpha/beta-Hydrolases"/>
    <property type="match status" value="1"/>
</dbReference>
<dbReference type="Proteomes" id="UP000604161">
    <property type="component" value="Unassembled WGS sequence"/>
</dbReference>
<dbReference type="PIRSF" id="PIRSF031982">
    <property type="entry name" value="UCP031982_abhydr"/>
    <property type="match status" value="1"/>
</dbReference>
<keyword evidence="1" id="KW-0378">Hydrolase</keyword>
<dbReference type="EMBL" id="JACYFC010000002">
    <property type="protein sequence ID" value="MBD5770870.1"/>
    <property type="molecule type" value="Genomic_DNA"/>
</dbReference>
<name>A0ABR8NXW4_9GAMM</name>
<keyword evidence="4" id="KW-0449">Lipoprotein</keyword>
<proteinExistence type="predicted"/>
<dbReference type="PANTHER" id="PTHR22946">
    <property type="entry name" value="DIENELACTONE HYDROLASE DOMAIN-CONTAINING PROTEIN-RELATED"/>
    <property type="match status" value="1"/>
</dbReference>
<evidence type="ECO:0000313" key="4">
    <source>
        <dbReference type="EMBL" id="MBD5770870.1"/>
    </source>
</evidence>
<keyword evidence="2" id="KW-0732">Signal</keyword>
<dbReference type="PANTHER" id="PTHR22946:SF9">
    <property type="entry name" value="POLYKETIDE TRANSFERASE AF380"/>
    <property type="match status" value="1"/>
</dbReference>
<accession>A0ABR8NXW4</accession>
<dbReference type="InterPro" id="IPR016986">
    <property type="entry name" value="UCP031982_abhydr"/>
</dbReference>
<dbReference type="InterPro" id="IPR029058">
    <property type="entry name" value="AB_hydrolase_fold"/>
</dbReference>
<gene>
    <name evidence="4" type="ORF">IF202_07370</name>
</gene>
<sequence>MKWLINLILFISCWTVYASPQAVGFDQILLYGESERALKTSIWYPSKTMFPKERIADNAAFLGTDIVRIGTSSVGRFPLVMISHGYRGNWRNQNWLATKLAQQGYIVASIDHPGTSSFDHSSSTASQWWERPKDLSRLLDWLLNKSDLRPIIDATDITAIGHSLGGWTVMMLAGAEFNRDQLQQECLIKSNPRVCGLMPELGLGQHQEGEPEASLQNGRIKRVVSLDLGLARSLSRESLKSLTTPTLILAAGVDIGDLPQADESGFLAEYIPAAKRQYIIYPDAAHFSFMQLCKQGAIELLEEEEQGDGIVCQDGGARSRDTLHDVMFKDILGFIQTH</sequence>